<organism evidence="1 2">
    <name type="scientific">Platanthera zijinensis</name>
    <dbReference type="NCBI Taxonomy" id="2320716"/>
    <lineage>
        <taxon>Eukaryota</taxon>
        <taxon>Viridiplantae</taxon>
        <taxon>Streptophyta</taxon>
        <taxon>Embryophyta</taxon>
        <taxon>Tracheophyta</taxon>
        <taxon>Spermatophyta</taxon>
        <taxon>Magnoliopsida</taxon>
        <taxon>Liliopsida</taxon>
        <taxon>Asparagales</taxon>
        <taxon>Orchidaceae</taxon>
        <taxon>Orchidoideae</taxon>
        <taxon>Orchideae</taxon>
        <taxon>Orchidinae</taxon>
        <taxon>Platanthera</taxon>
    </lineage>
</organism>
<dbReference type="AlphaFoldDB" id="A0AAP0AY19"/>
<reference evidence="1 2" key="1">
    <citation type="journal article" date="2022" name="Nat. Plants">
        <title>Genomes of leafy and leafless Platanthera orchids illuminate the evolution of mycoheterotrophy.</title>
        <authorList>
            <person name="Li M.H."/>
            <person name="Liu K.W."/>
            <person name="Li Z."/>
            <person name="Lu H.C."/>
            <person name="Ye Q.L."/>
            <person name="Zhang D."/>
            <person name="Wang J.Y."/>
            <person name="Li Y.F."/>
            <person name="Zhong Z.M."/>
            <person name="Liu X."/>
            <person name="Yu X."/>
            <person name="Liu D.K."/>
            <person name="Tu X.D."/>
            <person name="Liu B."/>
            <person name="Hao Y."/>
            <person name="Liao X.Y."/>
            <person name="Jiang Y.T."/>
            <person name="Sun W.H."/>
            <person name="Chen J."/>
            <person name="Chen Y.Q."/>
            <person name="Ai Y."/>
            <person name="Zhai J.W."/>
            <person name="Wu S.S."/>
            <person name="Zhou Z."/>
            <person name="Hsiao Y.Y."/>
            <person name="Wu W.L."/>
            <person name="Chen Y.Y."/>
            <person name="Lin Y.F."/>
            <person name="Hsu J.L."/>
            <person name="Li C.Y."/>
            <person name="Wang Z.W."/>
            <person name="Zhao X."/>
            <person name="Zhong W.Y."/>
            <person name="Ma X.K."/>
            <person name="Ma L."/>
            <person name="Huang J."/>
            <person name="Chen G.Z."/>
            <person name="Huang M.Z."/>
            <person name="Huang L."/>
            <person name="Peng D.H."/>
            <person name="Luo Y.B."/>
            <person name="Zou S.Q."/>
            <person name="Chen S.P."/>
            <person name="Lan S."/>
            <person name="Tsai W.C."/>
            <person name="Van de Peer Y."/>
            <person name="Liu Z.J."/>
        </authorList>
    </citation>
    <scope>NUCLEOTIDE SEQUENCE [LARGE SCALE GENOMIC DNA]</scope>
    <source>
        <strain evidence="1">Lor287</strain>
    </source>
</reference>
<keyword evidence="2" id="KW-1185">Reference proteome</keyword>
<gene>
    <name evidence="1" type="ORF">KSP39_PZI021936</name>
</gene>
<dbReference type="EMBL" id="JBBWWQ010000019">
    <property type="protein sequence ID" value="KAK8918775.1"/>
    <property type="molecule type" value="Genomic_DNA"/>
</dbReference>
<evidence type="ECO:0000313" key="2">
    <source>
        <dbReference type="Proteomes" id="UP001418222"/>
    </source>
</evidence>
<sequence length="108" mass="12281">MNNIDLVLQDIAKTQRSVDALVRPCPEILPESILTQTPPFYSSAFDRPTSEPCVCGQQSSTLNMIQKDWFRDDSTGFAKLEATITLFTSLPEDLKVKWITTRYKNHSE</sequence>
<dbReference type="Proteomes" id="UP001418222">
    <property type="component" value="Unassembled WGS sequence"/>
</dbReference>
<comment type="caution">
    <text evidence="1">The sequence shown here is derived from an EMBL/GenBank/DDBJ whole genome shotgun (WGS) entry which is preliminary data.</text>
</comment>
<accession>A0AAP0AY19</accession>
<name>A0AAP0AY19_9ASPA</name>
<protein>
    <submittedName>
        <fullName evidence="1">Uncharacterized protein</fullName>
    </submittedName>
</protein>
<proteinExistence type="predicted"/>
<evidence type="ECO:0000313" key="1">
    <source>
        <dbReference type="EMBL" id="KAK8918775.1"/>
    </source>
</evidence>